<proteinExistence type="predicted"/>
<evidence type="ECO:0000313" key="2">
    <source>
        <dbReference type="Proteomes" id="UP000541444"/>
    </source>
</evidence>
<dbReference type="PANTHER" id="PTHR10775">
    <property type="entry name" value="OS08G0208400 PROTEIN"/>
    <property type="match status" value="1"/>
</dbReference>
<feature type="non-terminal residue" evidence="1">
    <location>
        <position position="1"/>
    </location>
</feature>
<keyword evidence="2" id="KW-1185">Reference proteome</keyword>
<evidence type="ECO:0000313" key="1">
    <source>
        <dbReference type="EMBL" id="KAF6141595.1"/>
    </source>
</evidence>
<dbReference type="OrthoDB" id="1932595at2759"/>
<reference evidence="1 2" key="1">
    <citation type="journal article" date="2020" name="IScience">
        <title>Genome Sequencing of the Endangered Kingdonia uniflora (Circaeasteraceae, Ranunculales) Reveals Potential Mechanisms of Evolutionary Specialization.</title>
        <authorList>
            <person name="Sun Y."/>
            <person name="Deng T."/>
            <person name="Zhang A."/>
            <person name="Moore M.J."/>
            <person name="Landis J.B."/>
            <person name="Lin N."/>
            <person name="Zhang H."/>
            <person name="Zhang X."/>
            <person name="Huang J."/>
            <person name="Zhang X."/>
            <person name="Sun H."/>
            <person name="Wang H."/>
        </authorList>
    </citation>
    <scope>NUCLEOTIDE SEQUENCE [LARGE SCALE GENOMIC DNA]</scope>
    <source>
        <strain evidence="1">TB1705</strain>
        <tissue evidence="1">Leaf</tissue>
    </source>
</reference>
<dbReference type="Proteomes" id="UP000541444">
    <property type="component" value="Unassembled WGS sequence"/>
</dbReference>
<gene>
    <name evidence="1" type="ORF">GIB67_023767</name>
</gene>
<protein>
    <submittedName>
        <fullName evidence="1">Uncharacterized protein</fullName>
    </submittedName>
</protein>
<organism evidence="1 2">
    <name type="scientific">Kingdonia uniflora</name>
    <dbReference type="NCBI Taxonomy" id="39325"/>
    <lineage>
        <taxon>Eukaryota</taxon>
        <taxon>Viridiplantae</taxon>
        <taxon>Streptophyta</taxon>
        <taxon>Embryophyta</taxon>
        <taxon>Tracheophyta</taxon>
        <taxon>Spermatophyta</taxon>
        <taxon>Magnoliopsida</taxon>
        <taxon>Ranunculales</taxon>
        <taxon>Circaeasteraceae</taxon>
        <taxon>Kingdonia</taxon>
    </lineage>
</organism>
<dbReference type="AlphaFoldDB" id="A0A7J7LG25"/>
<accession>A0A7J7LG25</accession>
<name>A0A7J7LG25_9MAGN</name>
<comment type="caution">
    <text evidence="1">The sequence shown here is derived from an EMBL/GenBank/DDBJ whole genome shotgun (WGS) entry which is preliminary data.</text>
</comment>
<dbReference type="EMBL" id="JACGCM010002301">
    <property type="protein sequence ID" value="KAF6141595.1"/>
    <property type="molecule type" value="Genomic_DNA"/>
</dbReference>
<sequence length="139" mass="16092">MTALYPGCKGFTVLTFVVILYKLKVKHNWSEISFTKLLQVFQEVLPPDNKAPADCYRGSKIISQVGLDYEKIDACPNDCILYWKENPLQIECHTCCASRYKEKTKFAAKVLRYFSLTPRLQRMYSVPWVTKVMTWHSAG</sequence>
<dbReference type="PANTHER" id="PTHR10775:SF182">
    <property type="entry name" value="TRANSPOSON, EN_SPM-LIKE, TRANSPOSASE-ASSOCIATED DOMAIN PROTEIN-RELATED"/>
    <property type="match status" value="1"/>
</dbReference>